<dbReference type="RefSeq" id="WP_021697304.1">
    <property type="nucleotide sequence ID" value="NZ_BATC01000021.1"/>
</dbReference>
<dbReference type="SUPFAM" id="SSF51735">
    <property type="entry name" value="NAD(P)-binding Rossmann-fold domains"/>
    <property type="match status" value="1"/>
</dbReference>
<proteinExistence type="inferred from homology"/>
<dbReference type="Gene3D" id="3.40.50.720">
    <property type="entry name" value="NAD(P)-binding Rossmann-like Domain"/>
    <property type="match status" value="1"/>
</dbReference>
<feature type="domain" description="GFO/IDH/MocA-like oxidoreductase" evidence="4">
    <location>
        <begin position="135"/>
        <end position="252"/>
    </location>
</feature>
<dbReference type="GO" id="GO:0016491">
    <property type="term" value="F:oxidoreductase activity"/>
    <property type="evidence" value="ECO:0007669"/>
    <property type="project" value="UniProtKB-KW"/>
</dbReference>
<dbReference type="InterPro" id="IPR036291">
    <property type="entry name" value="NAD(P)-bd_dom_sf"/>
</dbReference>
<dbReference type="GO" id="GO:0000166">
    <property type="term" value="F:nucleotide binding"/>
    <property type="evidence" value="ECO:0007669"/>
    <property type="project" value="InterPro"/>
</dbReference>
<dbReference type="OrthoDB" id="9792935at2"/>
<evidence type="ECO:0000259" key="3">
    <source>
        <dbReference type="Pfam" id="PF01408"/>
    </source>
</evidence>
<dbReference type="InterPro" id="IPR055170">
    <property type="entry name" value="GFO_IDH_MocA-like_dom"/>
</dbReference>
<accession>A0A8E0KLC6</accession>
<dbReference type="InterPro" id="IPR000683">
    <property type="entry name" value="Gfo/Idh/MocA-like_OxRdtase_N"/>
</dbReference>
<comment type="caution">
    <text evidence="5">The sequence shown here is derived from an EMBL/GenBank/DDBJ whole genome shotgun (WGS) entry which is preliminary data.</text>
</comment>
<keyword evidence="2" id="KW-0560">Oxidoreductase</keyword>
<dbReference type="InterPro" id="IPR051317">
    <property type="entry name" value="Gfo/Idh/MocA_oxidoreduct"/>
</dbReference>
<dbReference type="PANTHER" id="PTHR43708">
    <property type="entry name" value="CONSERVED EXPRESSED OXIDOREDUCTASE (EUROFUNG)"/>
    <property type="match status" value="1"/>
</dbReference>
<feature type="domain" description="Gfo/Idh/MocA-like oxidoreductase N-terminal" evidence="3">
    <location>
        <begin position="10"/>
        <end position="127"/>
    </location>
</feature>
<dbReference type="EMBL" id="BATC01000021">
    <property type="protein sequence ID" value="GAD59209.1"/>
    <property type="molecule type" value="Genomic_DNA"/>
</dbReference>
<dbReference type="PANTHER" id="PTHR43708:SF5">
    <property type="entry name" value="CONSERVED EXPRESSED OXIDOREDUCTASE (EUROFUNG)-RELATED"/>
    <property type="match status" value="1"/>
</dbReference>
<comment type="similarity">
    <text evidence="1">Belongs to the Gfo/Idh/MocA family.</text>
</comment>
<dbReference type="Pfam" id="PF22725">
    <property type="entry name" value="GFO_IDH_MocA_C3"/>
    <property type="match status" value="1"/>
</dbReference>
<evidence type="ECO:0000259" key="4">
    <source>
        <dbReference type="Pfam" id="PF22725"/>
    </source>
</evidence>
<protein>
    <submittedName>
        <fullName evidence="5">Oxidoreductase ydgJ</fullName>
    </submittedName>
</protein>
<dbReference type="Gene3D" id="3.30.360.10">
    <property type="entry name" value="Dihydrodipicolinate Reductase, domain 2"/>
    <property type="match status" value="1"/>
</dbReference>
<evidence type="ECO:0000313" key="6">
    <source>
        <dbReference type="Proteomes" id="UP000016569"/>
    </source>
</evidence>
<sequence>MAASVNASAINVALVGYGYAGRVFHAPLIRATPGLALHTVVSSRPEDVHAELPDVRVVGDVEAMLADPAIGLMVIATPNALHAPLARRAIEAGLAVVVDKPFTVTVAEARALQTLSEDKGGFLTVFHNRAWDADFLTIQQLIRDRRLGRITRFESHFSRFRPQVRDRWRERPGPGAGIWYDLGPHLADQALRVMGRPVALSADIATVRSGGGADDWFHVVMRFADDSRAILHADMMSTTNLRFVVESETGGFVKHGLDPQEDALKAGALPGGPGWGVDPRPGVLTTVDADGRRTEEIVQGPPGDYLALYRDVRDVWSDFSPSIPDHQRPVPLNRAVEVMELIEAGLVSARERREVVLEE</sequence>
<evidence type="ECO:0000313" key="5">
    <source>
        <dbReference type="EMBL" id="GAD59209.1"/>
    </source>
</evidence>
<organism evidence="5 6">
    <name type="scientific">Brevundimonas abyssalis TAR-001</name>
    <dbReference type="NCBI Taxonomy" id="1391729"/>
    <lineage>
        <taxon>Bacteria</taxon>
        <taxon>Pseudomonadati</taxon>
        <taxon>Pseudomonadota</taxon>
        <taxon>Alphaproteobacteria</taxon>
        <taxon>Caulobacterales</taxon>
        <taxon>Caulobacteraceae</taxon>
        <taxon>Brevundimonas</taxon>
    </lineage>
</organism>
<keyword evidence="6" id="KW-1185">Reference proteome</keyword>
<dbReference type="Proteomes" id="UP000016569">
    <property type="component" value="Unassembled WGS sequence"/>
</dbReference>
<dbReference type="NCBIfam" id="NF008607">
    <property type="entry name" value="PRK11579.1"/>
    <property type="match status" value="1"/>
</dbReference>
<evidence type="ECO:0000256" key="1">
    <source>
        <dbReference type="ARBA" id="ARBA00010928"/>
    </source>
</evidence>
<gene>
    <name evidence="5" type="ORF">MBEBAB_1459</name>
</gene>
<dbReference type="AlphaFoldDB" id="A0A8E0KLC6"/>
<dbReference type="Pfam" id="PF01408">
    <property type="entry name" value="GFO_IDH_MocA"/>
    <property type="match status" value="1"/>
</dbReference>
<name>A0A8E0KLC6_9CAUL</name>
<dbReference type="SUPFAM" id="SSF55347">
    <property type="entry name" value="Glyceraldehyde-3-phosphate dehydrogenase-like, C-terminal domain"/>
    <property type="match status" value="1"/>
</dbReference>
<evidence type="ECO:0000256" key="2">
    <source>
        <dbReference type="ARBA" id="ARBA00023002"/>
    </source>
</evidence>
<reference evidence="6" key="1">
    <citation type="journal article" date="2013" name="Genome Announc.">
        <title>Draft Genome Sequence of the Dimorphic Prosthecate Bacterium Brevundimonas abyssalis TAR-001T.</title>
        <authorList>
            <person name="Tsubouchi T."/>
            <person name="Nishi S."/>
            <person name="Usui K."/>
            <person name="Shimane Y."/>
            <person name="Takaki Y."/>
            <person name="Maruyama T."/>
            <person name="Hatada Y."/>
        </authorList>
    </citation>
    <scope>NUCLEOTIDE SEQUENCE [LARGE SCALE GENOMIC DNA]</scope>
    <source>
        <strain evidence="6">TAR-001</strain>
    </source>
</reference>